<accession>A0A0K1XGE3</accession>
<evidence type="ECO:0000313" key="3">
    <source>
        <dbReference type="Proteomes" id="UP000063953"/>
    </source>
</evidence>
<keyword evidence="3" id="KW-1185">Reference proteome</keyword>
<dbReference type="AlphaFoldDB" id="A0A0K1XGE3"/>
<organism evidence="2 3">
    <name type="scientific">Thiopseudomonas alkaliphila</name>
    <dbReference type="NCBI Taxonomy" id="1697053"/>
    <lineage>
        <taxon>Bacteria</taxon>
        <taxon>Pseudomonadati</taxon>
        <taxon>Pseudomonadota</taxon>
        <taxon>Gammaproteobacteria</taxon>
        <taxon>Pseudomonadales</taxon>
        <taxon>Pseudomonadaceae</taxon>
        <taxon>Thiopseudomonas</taxon>
    </lineage>
</organism>
<name>A0A0K1XGE3_9GAMM</name>
<evidence type="ECO:0000313" key="1">
    <source>
        <dbReference type="EMBL" id="AKX58785.1"/>
    </source>
</evidence>
<dbReference type="EMBL" id="CP012365">
    <property type="protein sequence ID" value="AKX58785.1"/>
    <property type="molecule type" value="Genomic_DNA"/>
</dbReference>
<protein>
    <submittedName>
        <fullName evidence="2">Uncharacterized protein</fullName>
    </submittedName>
</protein>
<proteinExistence type="predicted"/>
<sequence>MYKKISMDSVHQPTTGLLAEVYRVLSFIQFNAESQRQILDQIQQDNTTESLGLPLIEVIQLRQESYLLCGSFRHYQLLRASGEKALHANILPAEEHPNSHAVRAFRQGISTILMYDCSKKTPNLQLRELNKYLKSHASPELLQVIGNDAFLKSALRISARDLRTLLKNESPLELRVKQLQANT</sequence>
<gene>
    <name evidence="1" type="ORF">AKN88_01710</name>
    <name evidence="2" type="ORF">AKN88_10120</name>
</gene>
<dbReference type="RefSeq" id="WP_053099695.1">
    <property type="nucleotide sequence ID" value="NZ_CP012365.1"/>
</dbReference>
<dbReference type="Proteomes" id="UP000063953">
    <property type="component" value="Chromosome"/>
</dbReference>
<dbReference type="EMBL" id="CP012365">
    <property type="protein sequence ID" value="AKX60242.1"/>
    <property type="molecule type" value="Genomic_DNA"/>
</dbReference>
<reference evidence="2 3" key="1">
    <citation type="journal article" date="2015" name="Genome Announc.">
        <title>Genome Sequences of Oblitimonas alkaliphila gen. nov. sp. nov. (Proposed), a Novel Bacterium of the Pseudomonadaceae Family.</title>
        <authorList>
            <person name="Lauer A.C."/>
            <person name="Nicholson A.C."/>
            <person name="Humrighouse B.W."/>
            <person name="Emery B."/>
            <person name="Drobish A."/>
            <person name="Juieng P."/>
            <person name="Loparev V."/>
            <person name="McQuiston J.R."/>
        </authorList>
    </citation>
    <scope>NUCLEOTIDE SEQUENCE [LARGE SCALE GENOMIC DNA]</scope>
    <source>
        <strain evidence="2 3">E5571</strain>
    </source>
</reference>
<evidence type="ECO:0000313" key="2">
    <source>
        <dbReference type="EMBL" id="AKX60242.1"/>
    </source>
</evidence>